<protein>
    <submittedName>
        <fullName evidence="2">Uncharacterized protein</fullName>
    </submittedName>
</protein>
<evidence type="ECO:0000313" key="2">
    <source>
        <dbReference type="EnsemblPlants" id="OBART03G32650.1"/>
    </source>
</evidence>
<evidence type="ECO:0000256" key="1">
    <source>
        <dbReference type="SAM" id="MobiDB-lite"/>
    </source>
</evidence>
<dbReference type="AlphaFoldDB" id="A0A0D3FNI4"/>
<accession>A0A0D3FNI4</accession>
<reference evidence="2" key="1">
    <citation type="journal article" date="2009" name="Rice">
        <title>De Novo Next Generation Sequencing of Plant Genomes.</title>
        <authorList>
            <person name="Rounsley S."/>
            <person name="Marri P.R."/>
            <person name="Yu Y."/>
            <person name="He R."/>
            <person name="Sisneros N."/>
            <person name="Goicoechea J.L."/>
            <person name="Lee S.J."/>
            <person name="Angelova A."/>
            <person name="Kudrna D."/>
            <person name="Luo M."/>
            <person name="Affourtit J."/>
            <person name="Desany B."/>
            <person name="Knight J."/>
            <person name="Niazi F."/>
            <person name="Egholm M."/>
            <person name="Wing R.A."/>
        </authorList>
    </citation>
    <scope>NUCLEOTIDE SEQUENCE [LARGE SCALE GENOMIC DNA]</scope>
    <source>
        <strain evidence="2">cv. IRGC 105608</strain>
    </source>
</reference>
<dbReference type="EnsemblPlants" id="OBART03G32650.1">
    <property type="protein sequence ID" value="OBART03G32650.1"/>
    <property type="gene ID" value="OBART03G32650"/>
</dbReference>
<name>A0A0D3FNI4_9ORYZ</name>
<feature type="compositionally biased region" description="Low complexity" evidence="1">
    <location>
        <begin position="1"/>
        <end position="15"/>
    </location>
</feature>
<keyword evidence="3" id="KW-1185">Reference proteome</keyword>
<dbReference type="HOGENOM" id="CLU_2908124_0_0_1"/>
<dbReference type="PaxDb" id="65489-OBART03G32650.1"/>
<dbReference type="Proteomes" id="UP000026960">
    <property type="component" value="Chromosome 3"/>
</dbReference>
<reference evidence="2" key="2">
    <citation type="submission" date="2015-03" db="UniProtKB">
        <authorList>
            <consortium name="EnsemblPlants"/>
        </authorList>
    </citation>
    <scope>IDENTIFICATION</scope>
</reference>
<feature type="region of interest" description="Disordered" evidence="1">
    <location>
        <begin position="1"/>
        <end position="27"/>
    </location>
</feature>
<organism evidence="2">
    <name type="scientific">Oryza barthii</name>
    <dbReference type="NCBI Taxonomy" id="65489"/>
    <lineage>
        <taxon>Eukaryota</taxon>
        <taxon>Viridiplantae</taxon>
        <taxon>Streptophyta</taxon>
        <taxon>Embryophyta</taxon>
        <taxon>Tracheophyta</taxon>
        <taxon>Spermatophyta</taxon>
        <taxon>Magnoliopsida</taxon>
        <taxon>Liliopsida</taxon>
        <taxon>Poales</taxon>
        <taxon>Poaceae</taxon>
        <taxon>BOP clade</taxon>
        <taxon>Oryzoideae</taxon>
        <taxon>Oryzeae</taxon>
        <taxon>Oryzinae</taxon>
        <taxon>Oryza</taxon>
    </lineage>
</organism>
<evidence type="ECO:0000313" key="3">
    <source>
        <dbReference type="Proteomes" id="UP000026960"/>
    </source>
</evidence>
<dbReference type="Gramene" id="OBART03G32650.1">
    <property type="protein sequence ID" value="OBART03G32650.1"/>
    <property type="gene ID" value="OBART03G32650"/>
</dbReference>
<sequence>MPAAARGDATTAYAGLGPLDRQRGAGITGSRECMTTRDEEAAAASSACSSSCCRRCRRHRRRPAL</sequence>
<proteinExistence type="predicted"/>